<dbReference type="RefSeq" id="WP_166032428.1">
    <property type="nucleotide sequence ID" value="NZ_CP048877.1"/>
</dbReference>
<organism evidence="1 2">
    <name type="scientific">Thermosulfuriphilus ammonigenes</name>
    <dbReference type="NCBI Taxonomy" id="1936021"/>
    <lineage>
        <taxon>Bacteria</taxon>
        <taxon>Pseudomonadati</taxon>
        <taxon>Thermodesulfobacteriota</taxon>
        <taxon>Thermodesulfobacteria</taxon>
        <taxon>Thermodesulfobacteriales</taxon>
        <taxon>Thermodesulfobacteriaceae</taxon>
        <taxon>Thermosulfuriphilus</taxon>
    </lineage>
</organism>
<proteinExistence type="predicted"/>
<protein>
    <submittedName>
        <fullName evidence="1">Uncharacterized protein</fullName>
    </submittedName>
</protein>
<accession>A0A6G7PX69</accession>
<keyword evidence="2" id="KW-1185">Reference proteome</keyword>
<evidence type="ECO:0000313" key="1">
    <source>
        <dbReference type="EMBL" id="QIJ72210.1"/>
    </source>
</evidence>
<evidence type="ECO:0000313" key="2">
    <source>
        <dbReference type="Proteomes" id="UP000502179"/>
    </source>
</evidence>
<name>A0A6G7PX69_9BACT</name>
<dbReference type="Proteomes" id="UP000502179">
    <property type="component" value="Chromosome"/>
</dbReference>
<reference evidence="1 2" key="1">
    <citation type="submission" date="2020-02" db="EMBL/GenBank/DDBJ databases">
        <title>Genome analysis of Thermosulfuriphilus ammonigenes ST65T, an anaerobic thermophilic chemolithoautotrophic bacterium isolated from a deep-sea hydrothermal vent.</title>
        <authorList>
            <person name="Slobodkina G."/>
            <person name="Allioux M."/>
            <person name="Merkel A."/>
            <person name="Alain K."/>
            <person name="Jebbar M."/>
            <person name="Slobodkin A."/>
        </authorList>
    </citation>
    <scope>NUCLEOTIDE SEQUENCE [LARGE SCALE GENOMIC DNA]</scope>
    <source>
        <strain evidence="1 2">ST65</strain>
    </source>
</reference>
<dbReference type="KEGG" id="tav:G4V39_07975"/>
<dbReference type="EMBL" id="CP048877">
    <property type="protein sequence ID" value="QIJ72210.1"/>
    <property type="molecule type" value="Genomic_DNA"/>
</dbReference>
<gene>
    <name evidence="1" type="ORF">G4V39_07975</name>
</gene>
<dbReference type="AlphaFoldDB" id="A0A6G7PX69"/>
<sequence length="69" mass="7553">MGRALATLGKYIHRDSHGLRQEKAGKIIAHLGEGFWMIISLILFVALGPFAILPAFMALLSLSTEEESN</sequence>